<accession>A0AAP2GDA5</accession>
<dbReference type="Pfam" id="PF10139">
    <property type="entry name" value="Virul_Fac"/>
    <property type="match status" value="1"/>
</dbReference>
<dbReference type="AlphaFoldDB" id="A0AAP2GDA5"/>
<evidence type="ECO:0000313" key="3">
    <source>
        <dbReference type="Proteomes" id="UP000245055"/>
    </source>
</evidence>
<dbReference type="Proteomes" id="UP000245055">
    <property type="component" value="Unassembled WGS sequence"/>
</dbReference>
<organism evidence="2 3">
    <name type="scientific">Dickeya dianthicola</name>
    <dbReference type="NCBI Taxonomy" id="204039"/>
    <lineage>
        <taxon>Bacteria</taxon>
        <taxon>Pseudomonadati</taxon>
        <taxon>Pseudomonadota</taxon>
        <taxon>Gammaproteobacteria</taxon>
        <taxon>Enterobacterales</taxon>
        <taxon>Pectobacteriaceae</taxon>
        <taxon>Dickeya</taxon>
    </lineage>
</organism>
<proteinExistence type="predicted"/>
<name>A0AAP2GDA5_9GAMM</name>
<sequence>MKPLTPKQLSSRLSRQLQSVSQGVDQAIAWVDETRRNVPRLDMEADRLIVKLRRCRNNARGLSDSSLKEIAMGMFGLAQGGKTYLLTSLAGGENGRIETSVGGVTLDYQKNINPDNQQPAFVTRFTRQVEGKNTPNPVQVQLLNEADIARIMAYAFVLENSQNPAPELDEQHIAEHLKTLSLHRQQEAVPGLDGDDVVALWDYLVRHDARRQKPLERKFWPLAVELAPHLSIDDRASLFSILWGEQAEYTPLYRHFAHTLEQLSGARKVLAPISLLVDESLQPDSGIFNANLFDRLNSPSDLSVQVRPIVNGRAARNVELSLAELLMLTAEVQIPLLSPPKETLFAQVDLLDFPGFSLQDEPEFESDEDNPERLLRLKPHPLSRALLRAKRAYLLERYTDDQEMNLLMVCTAAACKADVRHVGRALDFWVRHTQGENPQVRSRRKPGLIWAVTRHDRRFTHGYNNDEAVQRYVGNPGDAWGTMLAMDKRGINRMAAWLDAEVRREVKLGRINEQLSELQRELSDNLLGSWYQPAGADDPARKQHIAESMLKALQTRTGVHGELLERLLPSRDELRRLYLQQQEQTQRSFAPYQETQDTAVPRVSYEPFGVGMDIDLFSDAADPSEENEAPIAPAAPTEEEQTENHSYEAEFARNLYRYWINHLRNLPENVAIIELLGINRPTIEMLVEELITASVRLKIEDELQTMLVDSGQLGINRESKADRQVSRALNVLGDFVAWLGFQQMPEAKRPASRVNKGNKIFAKPEKQTANFGTSLGTSRRLTRLSATPVNNTAYYIYDWLIGLNEMIIQNAGYAAGRDIKPKQRERLGTILGLIKPTEG</sequence>
<gene>
    <name evidence="2" type="ORF">DF213_10325</name>
</gene>
<dbReference type="PIRSF" id="PIRSF034586">
    <property type="entry name" value="Vir_effector_SfrC"/>
    <property type="match status" value="1"/>
</dbReference>
<protein>
    <submittedName>
        <fullName evidence="2">Virulence factor</fullName>
    </submittedName>
</protein>
<evidence type="ECO:0000256" key="1">
    <source>
        <dbReference type="SAM" id="MobiDB-lite"/>
    </source>
</evidence>
<feature type="region of interest" description="Disordered" evidence="1">
    <location>
        <begin position="622"/>
        <end position="644"/>
    </location>
</feature>
<evidence type="ECO:0000313" key="2">
    <source>
        <dbReference type="EMBL" id="PWD73761.1"/>
    </source>
</evidence>
<dbReference type="InterPro" id="IPR017030">
    <property type="entry name" value="Vir_effector_SfrC"/>
</dbReference>
<reference evidence="2 3" key="1">
    <citation type="submission" date="2018-05" db="EMBL/GenBank/DDBJ databases">
        <title>Genomic diversity of pathogens causing Blackleg of Potato in Pakistan.</title>
        <authorList>
            <person name="Sarfraz S."/>
            <person name="Riaz K."/>
            <person name="Oulghazi S."/>
            <person name="Cigna J."/>
            <person name="Sahi S.T."/>
            <person name="Khan S.H."/>
            <person name="Hameed A."/>
            <person name="Faure D."/>
        </authorList>
    </citation>
    <scope>NUCLEOTIDE SEQUENCE [LARGE SCALE GENOMIC DNA]</scope>
    <source>
        <strain evidence="2 3">SS70</strain>
    </source>
</reference>
<dbReference type="GeneID" id="49322103"/>
<dbReference type="RefSeq" id="WP_024105949.1">
    <property type="nucleotide sequence ID" value="NZ_CP031560.1"/>
</dbReference>
<comment type="caution">
    <text evidence="2">The sequence shown here is derived from an EMBL/GenBank/DDBJ whole genome shotgun (WGS) entry which is preliminary data.</text>
</comment>
<dbReference type="EMBL" id="QESZ01000013">
    <property type="protein sequence ID" value="PWD73761.1"/>
    <property type="molecule type" value="Genomic_DNA"/>
</dbReference>